<dbReference type="PANTHER" id="PTHR13274:SF2">
    <property type="entry name" value="SMALL RIBOSOMAL SUBUNIT PROTEIN MS25"/>
    <property type="match status" value="1"/>
</dbReference>
<dbReference type="InterPro" id="IPR036249">
    <property type="entry name" value="Thioredoxin-like_sf"/>
</dbReference>
<dbReference type="GO" id="GO:0003735">
    <property type="term" value="F:structural constituent of ribosome"/>
    <property type="evidence" value="ECO:0007669"/>
    <property type="project" value="InterPro"/>
</dbReference>
<sequence length="207" mass="23299">MVNVFKRMRKLKSVRILNVRVGTGAAVFPAPSSATPEFPAITRLHLTYARKIYGGHQGARHFWRNCLPRLKYHNPGIPMTVRQTTDQEGPAALSVYFAQQASKTASMIAAADLKDTHAPAPADNEQVAVLDVKGLAYPEIWSKLKNLTNATEIAATEAEKTELRKLEQMKVKAEHDRVRIATMRQKKKDQERMLQEARGEIEKLKQL</sequence>
<gene>
    <name evidence="7" type="ORF">BP01DRAFT_355254</name>
</gene>
<dbReference type="OrthoDB" id="1696305at2759"/>
<dbReference type="InterPro" id="IPR007741">
    <property type="entry name" value="Ribosomal_mL43/mS25/NADH_DH"/>
</dbReference>
<feature type="compositionally biased region" description="Basic and acidic residues" evidence="5">
    <location>
        <begin position="188"/>
        <end position="207"/>
    </location>
</feature>
<evidence type="ECO:0000256" key="1">
    <source>
        <dbReference type="ARBA" id="ARBA00004173"/>
    </source>
</evidence>
<dbReference type="PANTHER" id="PTHR13274">
    <property type="entry name" value="MITOCHONDRIAL RIBOSOMAL PROTEIN S25"/>
    <property type="match status" value="1"/>
</dbReference>
<feature type="region of interest" description="Disordered" evidence="5">
    <location>
        <begin position="184"/>
        <end position="207"/>
    </location>
</feature>
<dbReference type="GO" id="GO:1990904">
    <property type="term" value="C:ribonucleoprotein complex"/>
    <property type="evidence" value="ECO:0007669"/>
    <property type="project" value="UniProtKB-KW"/>
</dbReference>
<dbReference type="Gene3D" id="3.40.30.10">
    <property type="entry name" value="Glutaredoxin"/>
    <property type="match status" value="1"/>
</dbReference>
<name>A0A318ZH14_9EURO</name>
<dbReference type="AlphaFoldDB" id="A0A318ZH14"/>
<keyword evidence="3" id="KW-0496">Mitochondrion</keyword>
<protein>
    <submittedName>
        <fullName evidence="7">50S ribosomal protein Mrp49</fullName>
    </submittedName>
</protein>
<comment type="subcellular location">
    <subcellularLocation>
        <location evidence="1">Mitochondrion</location>
    </subcellularLocation>
</comment>
<dbReference type="EMBL" id="KZ821226">
    <property type="protein sequence ID" value="PYH46846.1"/>
    <property type="molecule type" value="Genomic_DNA"/>
</dbReference>
<dbReference type="Pfam" id="PF05047">
    <property type="entry name" value="L51_S25_CI-B8"/>
    <property type="match status" value="1"/>
</dbReference>
<dbReference type="RefSeq" id="XP_025432828.1">
    <property type="nucleotide sequence ID" value="XM_025574642.1"/>
</dbReference>
<dbReference type="SUPFAM" id="SSF52833">
    <property type="entry name" value="Thioredoxin-like"/>
    <property type="match status" value="1"/>
</dbReference>
<dbReference type="InterPro" id="IPR040049">
    <property type="entry name" value="Ribosomal_mS25/mL61"/>
</dbReference>
<proteinExistence type="predicted"/>
<keyword evidence="8" id="KW-1185">Reference proteome</keyword>
<dbReference type="STRING" id="1450539.A0A318ZH14"/>
<dbReference type="GO" id="GO:0005739">
    <property type="term" value="C:mitochondrion"/>
    <property type="evidence" value="ECO:0007669"/>
    <property type="project" value="UniProtKB-SubCell"/>
</dbReference>
<evidence type="ECO:0000313" key="7">
    <source>
        <dbReference type="EMBL" id="PYH46846.1"/>
    </source>
</evidence>
<evidence type="ECO:0000256" key="5">
    <source>
        <dbReference type="SAM" id="MobiDB-lite"/>
    </source>
</evidence>
<evidence type="ECO:0000256" key="4">
    <source>
        <dbReference type="ARBA" id="ARBA00023274"/>
    </source>
</evidence>
<accession>A0A318ZH14</accession>
<reference evidence="7 8" key="1">
    <citation type="submission" date="2016-12" db="EMBL/GenBank/DDBJ databases">
        <title>The genomes of Aspergillus section Nigri reveals drivers in fungal speciation.</title>
        <authorList>
            <consortium name="DOE Joint Genome Institute"/>
            <person name="Vesth T.C."/>
            <person name="Nybo J."/>
            <person name="Theobald S."/>
            <person name="Brandl J."/>
            <person name="Frisvad J.C."/>
            <person name="Nielsen K.F."/>
            <person name="Lyhne E.K."/>
            <person name="Kogle M.E."/>
            <person name="Kuo A."/>
            <person name="Riley R."/>
            <person name="Clum A."/>
            <person name="Nolan M."/>
            <person name="Lipzen A."/>
            <person name="Salamov A."/>
            <person name="Henrissat B."/>
            <person name="Wiebenga A."/>
            <person name="De Vries R.P."/>
            <person name="Grigoriev I.V."/>
            <person name="Mortensen U.H."/>
            <person name="Andersen M.R."/>
            <person name="Baker S.E."/>
        </authorList>
    </citation>
    <scope>NUCLEOTIDE SEQUENCE [LARGE SCALE GENOMIC DNA]</scope>
    <source>
        <strain evidence="7 8">JOP 1030-1</strain>
    </source>
</reference>
<organism evidence="7 8">
    <name type="scientific">Aspergillus saccharolyticus JOP 1030-1</name>
    <dbReference type="NCBI Taxonomy" id="1450539"/>
    <lineage>
        <taxon>Eukaryota</taxon>
        <taxon>Fungi</taxon>
        <taxon>Dikarya</taxon>
        <taxon>Ascomycota</taxon>
        <taxon>Pezizomycotina</taxon>
        <taxon>Eurotiomycetes</taxon>
        <taxon>Eurotiomycetidae</taxon>
        <taxon>Eurotiales</taxon>
        <taxon>Aspergillaceae</taxon>
        <taxon>Aspergillus</taxon>
        <taxon>Aspergillus subgen. Circumdati</taxon>
    </lineage>
</organism>
<dbReference type="GeneID" id="37075870"/>
<dbReference type="SMART" id="SM00916">
    <property type="entry name" value="L51_S25_CI-B8"/>
    <property type="match status" value="1"/>
</dbReference>
<dbReference type="GO" id="GO:0005840">
    <property type="term" value="C:ribosome"/>
    <property type="evidence" value="ECO:0007669"/>
    <property type="project" value="UniProtKB-KW"/>
</dbReference>
<evidence type="ECO:0000259" key="6">
    <source>
        <dbReference type="SMART" id="SM00916"/>
    </source>
</evidence>
<feature type="domain" description="Ribosomal protein/NADH dehydrogenase" evidence="6">
    <location>
        <begin position="51"/>
        <end position="151"/>
    </location>
</feature>
<keyword evidence="2 7" id="KW-0689">Ribosomal protein</keyword>
<dbReference type="Proteomes" id="UP000248349">
    <property type="component" value="Unassembled WGS sequence"/>
</dbReference>
<evidence type="ECO:0000256" key="2">
    <source>
        <dbReference type="ARBA" id="ARBA00022980"/>
    </source>
</evidence>
<keyword evidence="4" id="KW-0687">Ribonucleoprotein</keyword>
<evidence type="ECO:0000256" key="3">
    <source>
        <dbReference type="ARBA" id="ARBA00023128"/>
    </source>
</evidence>
<evidence type="ECO:0000313" key="8">
    <source>
        <dbReference type="Proteomes" id="UP000248349"/>
    </source>
</evidence>